<evidence type="ECO:0000256" key="9">
    <source>
        <dbReference type="ARBA" id="ARBA00023170"/>
    </source>
</evidence>
<evidence type="ECO:0000256" key="4">
    <source>
        <dbReference type="ARBA" id="ARBA00022771"/>
    </source>
</evidence>
<accession>A0A8J1XWQ0</accession>
<keyword evidence="5 11" id="KW-0862">Zinc</keyword>
<feature type="compositionally biased region" description="Basic and acidic residues" evidence="12">
    <location>
        <begin position="37"/>
        <end position="63"/>
    </location>
</feature>
<dbReference type="CDD" id="cd07164">
    <property type="entry name" value="NR_DBD_PNR_like_1"/>
    <property type="match status" value="1"/>
</dbReference>
<keyword evidence="10 11" id="KW-0539">Nucleus</keyword>
<feature type="compositionally biased region" description="Basic and acidic residues" evidence="12">
    <location>
        <begin position="360"/>
        <end position="384"/>
    </location>
</feature>
<evidence type="ECO:0000256" key="11">
    <source>
        <dbReference type="RuleBase" id="RU004334"/>
    </source>
</evidence>
<dbReference type="GO" id="GO:0005634">
    <property type="term" value="C:nucleus"/>
    <property type="evidence" value="ECO:0007669"/>
    <property type="project" value="UniProtKB-SubCell"/>
</dbReference>
<evidence type="ECO:0000313" key="13">
    <source>
        <dbReference type="EMBL" id="CAH1786410.1"/>
    </source>
</evidence>
<dbReference type="PROSITE" id="PS51843">
    <property type="entry name" value="NR_LBD"/>
    <property type="match status" value="1"/>
</dbReference>
<dbReference type="InterPro" id="IPR001628">
    <property type="entry name" value="Znf_hrmn_rcpt"/>
</dbReference>
<dbReference type="Pfam" id="PF00104">
    <property type="entry name" value="Hormone_recep"/>
    <property type="match status" value="1"/>
</dbReference>
<dbReference type="CDD" id="cd06950">
    <property type="entry name" value="NR_LBD_Tlx_PNR_like"/>
    <property type="match status" value="1"/>
</dbReference>
<proteinExistence type="inferred from homology"/>
<evidence type="ECO:0000313" key="14">
    <source>
        <dbReference type="Proteomes" id="UP000749559"/>
    </source>
</evidence>
<keyword evidence="9 11" id="KW-0675">Receptor</keyword>
<protein>
    <submittedName>
        <fullName evidence="13">Uncharacterized protein</fullName>
    </submittedName>
</protein>
<feature type="region of interest" description="Disordered" evidence="12">
    <location>
        <begin position="343"/>
        <end position="452"/>
    </location>
</feature>
<dbReference type="Pfam" id="PF00105">
    <property type="entry name" value="zf-C4"/>
    <property type="match status" value="1"/>
</dbReference>
<evidence type="ECO:0000256" key="10">
    <source>
        <dbReference type="ARBA" id="ARBA00023242"/>
    </source>
</evidence>
<evidence type="ECO:0000256" key="2">
    <source>
        <dbReference type="ARBA" id="ARBA00007536"/>
    </source>
</evidence>
<keyword evidence="6 11" id="KW-0805">Transcription regulation</keyword>
<feature type="compositionally biased region" description="Polar residues" evidence="12">
    <location>
        <begin position="385"/>
        <end position="400"/>
    </location>
</feature>
<dbReference type="InterPro" id="IPR050274">
    <property type="entry name" value="Nuclear_hormone_rcpt_NR2"/>
</dbReference>
<dbReference type="PRINTS" id="PR00398">
    <property type="entry name" value="STRDHORMONER"/>
</dbReference>
<keyword evidence="14" id="KW-1185">Reference proteome</keyword>
<dbReference type="GO" id="GO:0008270">
    <property type="term" value="F:zinc ion binding"/>
    <property type="evidence" value="ECO:0007669"/>
    <property type="project" value="UniProtKB-KW"/>
</dbReference>
<keyword evidence="4 11" id="KW-0863">Zinc-finger</keyword>
<dbReference type="AlphaFoldDB" id="A0A8J1XWQ0"/>
<dbReference type="EMBL" id="CAIIXF020000006">
    <property type="protein sequence ID" value="CAH1786410.1"/>
    <property type="molecule type" value="Genomic_DNA"/>
</dbReference>
<evidence type="ECO:0000256" key="7">
    <source>
        <dbReference type="ARBA" id="ARBA00023125"/>
    </source>
</evidence>
<evidence type="ECO:0000256" key="12">
    <source>
        <dbReference type="SAM" id="MobiDB-lite"/>
    </source>
</evidence>
<dbReference type="InterPro" id="IPR035500">
    <property type="entry name" value="NHR-like_dom_sf"/>
</dbReference>
<dbReference type="Proteomes" id="UP000749559">
    <property type="component" value="Unassembled WGS sequence"/>
</dbReference>
<comment type="similarity">
    <text evidence="2">Belongs to the nuclear hormone receptor family. NR5 subfamily.</text>
</comment>
<dbReference type="PROSITE" id="PS00031">
    <property type="entry name" value="NUCLEAR_REC_DBD_1"/>
    <property type="match status" value="1"/>
</dbReference>
<name>A0A8J1XWQ0_OWEFU</name>
<keyword evidence="3 11" id="KW-0479">Metal-binding</keyword>
<organism evidence="13 14">
    <name type="scientific">Owenia fusiformis</name>
    <name type="common">Polychaete worm</name>
    <dbReference type="NCBI Taxonomy" id="6347"/>
    <lineage>
        <taxon>Eukaryota</taxon>
        <taxon>Metazoa</taxon>
        <taxon>Spiralia</taxon>
        <taxon>Lophotrochozoa</taxon>
        <taxon>Annelida</taxon>
        <taxon>Polychaeta</taxon>
        <taxon>Sedentaria</taxon>
        <taxon>Canalipalpata</taxon>
        <taxon>Sabellida</taxon>
        <taxon>Oweniida</taxon>
        <taxon>Oweniidae</taxon>
        <taxon>Owenia</taxon>
    </lineage>
</organism>
<dbReference type="Gene3D" id="3.30.50.10">
    <property type="entry name" value="Erythroid Transcription Factor GATA-1, subunit A"/>
    <property type="match status" value="1"/>
</dbReference>
<dbReference type="GO" id="GO:0003700">
    <property type="term" value="F:DNA-binding transcription factor activity"/>
    <property type="evidence" value="ECO:0007669"/>
    <property type="project" value="InterPro"/>
</dbReference>
<dbReference type="SMART" id="SM00399">
    <property type="entry name" value="ZnF_C4"/>
    <property type="match status" value="1"/>
</dbReference>
<evidence type="ECO:0000256" key="6">
    <source>
        <dbReference type="ARBA" id="ARBA00023015"/>
    </source>
</evidence>
<gene>
    <name evidence="13" type="ORF">OFUS_LOCUS12315</name>
</gene>
<evidence type="ECO:0000256" key="1">
    <source>
        <dbReference type="ARBA" id="ARBA00004123"/>
    </source>
</evidence>
<feature type="compositionally biased region" description="Polar residues" evidence="12">
    <location>
        <begin position="344"/>
        <end position="358"/>
    </location>
</feature>
<evidence type="ECO:0000256" key="8">
    <source>
        <dbReference type="ARBA" id="ARBA00023163"/>
    </source>
</evidence>
<sequence length="652" mass="72281">MMAGIMMSPLSGHPGPTPQLVGVVPRNRTPSPVGHTATERRQSTETEQRNISDNKCDITELQHRQQKASDYANGHMGNNVNGAIIGQTSPQSSASSSSPNESSSPGLDSSSRGSSTSSPLLGNTLPHGGHHFGSPGRKPDALCLVCGDKASGKHYGVQSCDGCRGFFKRSIRRQLDYVCKENGNCIVDLARRNQCQACRFKKCLEMKMNKDAVQHERAPRCYQYKRDSPDTCDLRPPETAFPVPPHLLHDRTRFDYRLGQPYSPPVGMTPELNQTSMFPRGPPFPYMDKPLNAFIPGAFNGNHVLLPHDIRASIQHPGLSNGHSNQNHLLGHRDTLHPLLRYNAPTTPQMPHTSTPIITRQEEKRPIKTEVLKPTEKCIKREGDTSTSDNIVSSSASHTPTEQENKSNETQSRSPSRSSQNTPLPFPVNGGSLTNPNVPLPSSTPTENPTYFNNLGQSENCYEHAARLLFMAVKWARNIPSFLQLPFRDQAILLEESWCELFILSAAQWSMPVDIGTLLASHGMNLNGPSDEKAASFVTQIRLLQDSLSRFGNMKIDATEYACIKALVLFKAEARGLRDPSHVETLQDQAQVMLHEYVYSQYPTSKVRFGKILLLLASLKSISSRSMEEIFFKRTIGSIPIERLLCDMFKSS</sequence>
<dbReference type="InterPro" id="IPR000536">
    <property type="entry name" value="Nucl_hrmn_rcpt_lig-bd"/>
</dbReference>
<comment type="subcellular location">
    <subcellularLocation>
        <location evidence="1 11">Nucleus</location>
    </subcellularLocation>
</comment>
<evidence type="ECO:0000256" key="5">
    <source>
        <dbReference type="ARBA" id="ARBA00022833"/>
    </source>
</evidence>
<feature type="compositionally biased region" description="Polar residues" evidence="12">
    <location>
        <begin position="408"/>
        <end position="423"/>
    </location>
</feature>
<dbReference type="PANTHER" id="PTHR24083">
    <property type="entry name" value="NUCLEAR HORMONE RECEPTOR"/>
    <property type="match status" value="1"/>
</dbReference>
<dbReference type="SUPFAM" id="SSF48508">
    <property type="entry name" value="Nuclear receptor ligand-binding domain"/>
    <property type="match status" value="1"/>
</dbReference>
<dbReference type="SUPFAM" id="SSF57716">
    <property type="entry name" value="Glucocorticoid receptor-like (DNA-binding domain)"/>
    <property type="match status" value="1"/>
</dbReference>
<dbReference type="InterPro" id="IPR001723">
    <property type="entry name" value="Nuclear_hrmn_rcpt"/>
</dbReference>
<dbReference type="FunFam" id="3.30.50.10:FF:000006">
    <property type="entry name" value="Nuclear receptor subfamily 5 group A member"/>
    <property type="match status" value="1"/>
</dbReference>
<dbReference type="Gene3D" id="1.10.565.10">
    <property type="entry name" value="Retinoid X Receptor"/>
    <property type="match status" value="1"/>
</dbReference>
<dbReference type="SMART" id="SM00430">
    <property type="entry name" value="HOLI"/>
    <property type="match status" value="1"/>
</dbReference>
<feature type="region of interest" description="Disordered" evidence="12">
    <location>
        <begin position="1"/>
        <end position="133"/>
    </location>
</feature>
<evidence type="ECO:0000256" key="3">
    <source>
        <dbReference type="ARBA" id="ARBA00022723"/>
    </source>
</evidence>
<dbReference type="GO" id="GO:0043565">
    <property type="term" value="F:sequence-specific DNA binding"/>
    <property type="evidence" value="ECO:0007669"/>
    <property type="project" value="InterPro"/>
</dbReference>
<keyword evidence="7 11" id="KW-0238">DNA-binding</keyword>
<dbReference type="PRINTS" id="PR00047">
    <property type="entry name" value="STROIDFINGER"/>
</dbReference>
<comment type="caution">
    <text evidence="13">The sequence shown here is derived from an EMBL/GenBank/DDBJ whole genome shotgun (WGS) entry which is preliminary data.</text>
</comment>
<dbReference type="FunFam" id="1.10.565.10:FF:000011">
    <property type="entry name" value="Nuclear receptor subfamily 5, group A, member 2"/>
    <property type="match status" value="1"/>
</dbReference>
<dbReference type="InterPro" id="IPR013088">
    <property type="entry name" value="Znf_NHR/GATA"/>
</dbReference>
<reference evidence="13" key="1">
    <citation type="submission" date="2022-03" db="EMBL/GenBank/DDBJ databases">
        <authorList>
            <person name="Martin C."/>
        </authorList>
    </citation>
    <scope>NUCLEOTIDE SEQUENCE</scope>
</reference>
<dbReference type="PROSITE" id="PS51030">
    <property type="entry name" value="NUCLEAR_REC_DBD_2"/>
    <property type="match status" value="1"/>
</dbReference>
<keyword evidence="8 11" id="KW-0804">Transcription</keyword>
<feature type="compositionally biased region" description="Low complexity" evidence="12">
    <location>
        <begin position="89"/>
        <end position="122"/>
    </location>
</feature>
<feature type="compositionally biased region" description="Polar residues" evidence="12">
    <location>
        <begin position="431"/>
        <end position="452"/>
    </location>
</feature>
<dbReference type="OrthoDB" id="10045640at2759"/>